<accession>A0A8J7PVU6</accession>
<dbReference type="PANTHER" id="PTHR32060">
    <property type="entry name" value="TAIL-SPECIFIC PROTEASE"/>
    <property type="match status" value="1"/>
</dbReference>
<dbReference type="SUPFAM" id="SSF50156">
    <property type="entry name" value="PDZ domain-like"/>
    <property type="match status" value="1"/>
</dbReference>
<dbReference type="FunFam" id="2.30.42.10:FF:000063">
    <property type="entry name" value="Peptidase, S41 family"/>
    <property type="match status" value="1"/>
</dbReference>
<evidence type="ECO:0000256" key="5">
    <source>
        <dbReference type="RuleBase" id="RU004404"/>
    </source>
</evidence>
<dbReference type="GO" id="GO:0004175">
    <property type="term" value="F:endopeptidase activity"/>
    <property type="evidence" value="ECO:0007669"/>
    <property type="project" value="TreeGrafter"/>
</dbReference>
<reference evidence="7" key="1">
    <citation type="submission" date="2021-02" db="EMBL/GenBank/DDBJ databases">
        <title>Thiocyanate and organic carbon inputs drive convergent selection for specific autotrophic Afipia and Thiobacillus strains within complex microbiomes.</title>
        <authorList>
            <person name="Huddy R.J."/>
            <person name="Sachdeva R."/>
            <person name="Kadzinga F."/>
            <person name="Kantor R.S."/>
            <person name="Harrison S.T.L."/>
            <person name="Banfield J.F."/>
        </authorList>
    </citation>
    <scope>NUCLEOTIDE SEQUENCE</scope>
    <source>
        <strain evidence="7">SCN18_10_11_15_R4_P_38_20</strain>
    </source>
</reference>
<evidence type="ECO:0000256" key="2">
    <source>
        <dbReference type="ARBA" id="ARBA00022670"/>
    </source>
</evidence>
<dbReference type="InterPro" id="IPR041489">
    <property type="entry name" value="PDZ_6"/>
</dbReference>
<gene>
    <name evidence="7" type="ORF">J0H12_02760</name>
</gene>
<feature type="domain" description="PDZ" evidence="6">
    <location>
        <begin position="80"/>
        <end position="163"/>
    </location>
</feature>
<comment type="caution">
    <text evidence="7">The sequence shown here is derived from an EMBL/GenBank/DDBJ whole genome shotgun (WGS) entry which is preliminary data.</text>
</comment>
<keyword evidence="3 5" id="KW-0378">Hydrolase</keyword>
<dbReference type="InterPro" id="IPR001478">
    <property type="entry name" value="PDZ"/>
</dbReference>
<protein>
    <submittedName>
        <fullName evidence="7">S41 family peptidase</fullName>
    </submittedName>
</protein>
<proteinExistence type="inferred from homology"/>
<evidence type="ECO:0000259" key="6">
    <source>
        <dbReference type="PROSITE" id="PS50106"/>
    </source>
</evidence>
<evidence type="ECO:0000313" key="7">
    <source>
        <dbReference type="EMBL" id="MBN9412834.1"/>
    </source>
</evidence>
<dbReference type="PROSITE" id="PS50106">
    <property type="entry name" value="PDZ"/>
    <property type="match status" value="1"/>
</dbReference>
<dbReference type="GO" id="GO:0007165">
    <property type="term" value="P:signal transduction"/>
    <property type="evidence" value="ECO:0007669"/>
    <property type="project" value="TreeGrafter"/>
</dbReference>
<name>A0A8J7PVU6_9PROT</name>
<comment type="similarity">
    <text evidence="1 5">Belongs to the peptidase S41A family.</text>
</comment>
<dbReference type="Proteomes" id="UP000664414">
    <property type="component" value="Unassembled WGS sequence"/>
</dbReference>
<dbReference type="SUPFAM" id="SSF52096">
    <property type="entry name" value="ClpP/crotonase"/>
    <property type="match status" value="1"/>
</dbReference>
<dbReference type="CDD" id="cd06782">
    <property type="entry name" value="cpPDZ_CPP-like"/>
    <property type="match status" value="1"/>
</dbReference>
<keyword evidence="2 5" id="KW-0645">Protease</keyword>
<dbReference type="InterPro" id="IPR004447">
    <property type="entry name" value="Peptidase_S41A"/>
</dbReference>
<dbReference type="InterPro" id="IPR036034">
    <property type="entry name" value="PDZ_sf"/>
</dbReference>
<evidence type="ECO:0000256" key="1">
    <source>
        <dbReference type="ARBA" id="ARBA00009179"/>
    </source>
</evidence>
<dbReference type="InterPro" id="IPR005151">
    <property type="entry name" value="Tail-specific_protease"/>
</dbReference>
<dbReference type="Gene3D" id="3.90.226.10">
    <property type="entry name" value="2-enoyl-CoA Hydratase, Chain A, domain 1"/>
    <property type="match status" value="1"/>
</dbReference>
<dbReference type="InterPro" id="IPR055210">
    <property type="entry name" value="CtpA/B_N"/>
</dbReference>
<dbReference type="Pfam" id="PF17820">
    <property type="entry name" value="PDZ_6"/>
    <property type="match status" value="1"/>
</dbReference>
<dbReference type="Gene3D" id="3.30.750.44">
    <property type="match status" value="1"/>
</dbReference>
<evidence type="ECO:0000256" key="3">
    <source>
        <dbReference type="ARBA" id="ARBA00022801"/>
    </source>
</evidence>
<dbReference type="AlphaFoldDB" id="A0A8J7PVU6"/>
<sequence length="445" mass="49060">MFFSFTILVTGCSAKDKDKISTTPPSLSTKEAALFYSYVTDRVKREYIEKVDDTKLLEGALNGVLSSLDPYSAYLEPAKYENIKKQTQGHYGGLGIEMVMEDGIIHVISALDDSPAQKAGVLPGDQIIAVNKEATYQMKSLEAAEKLRGAPGTEVTVSIKREKLAPFELTLEREIINTRPIKWRIEDNIAYIRISTFNQETTKELLKAIREIKRKIDKKDLTGYILDLRNNSGGLLDEAVSVSDVFLNGGKIVSIRGKDPKKELHFSANPGDFTGNSPLMILINSGTASAAEIVAAALQDNKRAVIVGTKSFGKGSVQSIIPLTNKGAIKLTVALYYTPSGKTIQKNGIDPDIKIDQHVDLKMVNDDKHLRENNLIGALPAIISDKFNSTPPATQKGEGKIKKEENILKDVLDYQLKQAFILLKAMSIYEKLQPGKYIDQLKKGK</sequence>
<keyword evidence="4 5" id="KW-0720">Serine protease</keyword>
<dbReference type="FunFam" id="3.90.226.10:FF:000029">
    <property type="entry name" value="Peptidase, S41 family"/>
    <property type="match status" value="1"/>
</dbReference>
<dbReference type="CDD" id="cd07560">
    <property type="entry name" value="Peptidase_S41_CPP"/>
    <property type="match status" value="1"/>
</dbReference>
<dbReference type="SMART" id="SM00228">
    <property type="entry name" value="PDZ"/>
    <property type="match status" value="1"/>
</dbReference>
<dbReference type="PANTHER" id="PTHR32060:SF30">
    <property type="entry name" value="CARBOXY-TERMINAL PROCESSING PROTEASE CTPA"/>
    <property type="match status" value="1"/>
</dbReference>
<dbReference type="NCBIfam" id="TIGR00225">
    <property type="entry name" value="prc"/>
    <property type="match status" value="1"/>
</dbReference>
<dbReference type="Gene3D" id="2.30.42.10">
    <property type="match status" value="1"/>
</dbReference>
<dbReference type="GO" id="GO:0008236">
    <property type="term" value="F:serine-type peptidase activity"/>
    <property type="evidence" value="ECO:0007669"/>
    <property type="project" value="UniProtKB-KW"/>
</dbReference>
<dbReference type="GO" id="GO:0006508">
    <property type="term" value="P:proteolysis"/>
    <property type="evidence" value="ECO:0007669"/>
    <property type="project" value="UniProtKB-KW"/>
</dbReference>
<evidence type="ECO:0000313" key="8">
    <source>
        <dbReference type="Proteomes" id="UP000664414"/>
    </source>
</evidence>
<dbReference type="SMART" id="SM00245">
    <property type="entry name" value="TSPc"/>
    <property type="match status" value="1"/>
</dbReference>
<organism evidence="7 8">
    <name type="scientific">Candidatus Paracaedimonas acanthamoebae</name>
    <dbReference type="NCBI Taxonomy" id="244581"/>
    <lineage>
        <taxon>Bacteria</taxon>
        <taxon>Pseudomonadati</taxon>
        <taxon>Pseudomonadota</taxon>
        <taxon>Alphaproteobacteria</taxon>
        <taxon>Holosporales</taxon>
        <taxon>Caedimonadaceae</taxon>
        <taxon>Candidatus Paracaedimonas</taxon>
    </lineage>
</organism>
<dbReference type="InterPro" id="IPR029045">
    <property type="entry name" value="ClpP/crotonase-like_dom_sf"/>
</dbReference>
<dbReference type="EMBL" id="JAFKGL010000013">
    <property type="protein sequence ID" value="MBN9412834.1"/>
    <property type="molecule type" value="Genomic_DNA"/>
</dbReference>
<dbReference type="GO" id="GO:0030288">
    <property type="term" value="C:outer membrane-bounded periplasmic space"/>
    <property type="evidence" value="ECO:0007669"/>
    <property type="project" value="TreeGrafter"/>
</dbReference>
<dbReference type="Pfam" id="PF03572">
    <property type="entry name" value="Peptidase_S41"/>
    <property type="match status" value="1"/>
</dbReference>
<dbReference type="Pfam" id="PF22694">
    <property type="entry name" value="CtpB_N-like"/>
    <property type="match status" value="1"/>
</dbReference>
<evidence type="ECO:0000256" key="4">
    <source>
        <dbReference type="ARBA" id="ARBA00022825"/>
    </source>
</evidence>